<feature type="signal peptide" evidence="1">
    <location>
        <begin position="1"/>
        <end position="36"/>
    </location>
</feature>
<gene>
    <name evidence="2" type="ORF">ISP13_01080</name>
</gene>
<organism evidence="2 3">
    <name type="scientific">Dyella lipolytica</name>
    <dbReference type="NCBI Taxonomy" id="1867835"/>
    <lineage>
        <taxon>Bacteria</taxon>
        <taxon>Pseudomonadati</taxon>
        <taxon>Pseudomonadota</taxon>
        <taxon>Gammaproteobacteria</taxon>
        <taxon>Lysobacterales</taxon>
        <taxon>Rhodanobacteraceae</taxon>
        <taxon>Dyella</taxon>
    </lineage>
</organism>
<keyword evidence="3" id="KW-1185">Reference proteome</keyword>
<dbReference type="RefSeq" id="WP_284395176.1">
    <property type="nucleotide sequence ID" value="NZ_BSNQ01000002.1"/>
</dbReference>
<evidence type="ECO:0000313" key="2">
    <source>
        <dbReference type="EMBL" id="MFK2872107.1"/>
    </source>
</evidence>
<dbReference type="EMBL" id="JADIKG010000008">
    <property type="protein sequence ID" value="MFK2872107.1"/>
    <property type="molecule type" value="Genomic_DNA"/>
</dbReference>
<comment type="caution">
    <text evidence="2">The sequence shown here is derived from an EMBL/GenBank/DDBJ whole genome shotgun (WGS) entry which is preliminary data.</text>
</comment>
<protein>
    <recommendedName>
        <fullName evidence="4">DUF3617 family protein</fullName>
    </recommendedName>
</protein>
<accession>A0ABW8IQ80</accession>
<keyword evidence="1" id="KW-0732">Signal</keyword>
<sequence>MSLFARSVSHLHRWSNPLAAMLLLGASSTISSGAHADPADFQAMPGLWKITLHTVKDGHPGQAKVTWKCLYDGADPWATFVDVMAPDAACERHGEHRTSTALAWNVSCGATPKRAGRGHIDLDSPEHYTGDVAVNGHDVLQVEGKRYAACTGPSD</sequence>
<evidence type="ECO:0000256" key="1">
    <source>
        <dbReference type="SAM" id="SignalP"/>
    </source>
</evidence>
<evidence type="ECO:0000313" key="3">
    <source>
        <dbReference type="Proteomes" id="UP001620405"/>
    </source>
</evidence>
<name>A0ABW8IQ80_9GAMM</name>
<evidence type="ECO:0008006" key="4">
    <source>
        <dbReference type="Google" id="ProtNLM"/>
    </source>
</evidence>
<feature type="chain" id="PRO_5045459819" description="DUF3617 family protein" evidence="1">
    <location>
        <begin position="37"/>
        <end position="155"/>
    </location>
</feature>
<dbReference type="Proteomes" id="UP001620405">
    <property type="component" value="Unassembled WGS sequence"/>
</dbReference>
<reference evidence="2 3" key="1">
    <citation type="submission" date="2020-10" db="EMBL/GenBank/DDBJ databases">
        <title>Phylogeny of dyella-like bacteria.</title>
        <authorList>
            <person name="Fu J."/>
        </authorList>
    </citation>
    <scope>NUCLEOTIDE SEQUENCE [LARGE SCALE GENOMIC DNA]</scope>
    <source>
        <strain evidence="2 3">DHOB07</strain>
    </source>
</reference>
<proteinExistence type="predicted"/>